<evidence type="ECO:0000313" key="3">
    <source>
        <dbReference type="Proteomes" id="UP001151760"/>
    </source>
</evidence>
<gene>
    <name evidence="2" type="ORF">Tco_1030487</name>
</gene>
<proteinExistence type="predicted"/>
<sequence length="225" mass="25545">MAILRNTNFFKAFTTSSMIPAIYIQRFWNTMRYDSTTGTYNCQLDEQWFELHKEILRDALQIIPSNDNDPFVAPPSSDIVIEYVNTLGYLVRSRMYLQCQLMLSINHGEPLISTDISKITRKPSKTGKNGHENGRVYKSRKQSQEKSNPQSNSGQHGQPKNDTLAILSCAHFDPTAQDQALMIGWNEESGLAGACDASNDLEPSLSTYKKPLTTHTWRRILSSFF</sequence>
<accession>A0ABQ5G6X7</accession>
<dbReference type="Proteomes" id="UP001151760">
    <property type="component" value="Unassembled WGS sequence"/>
</dbReference>
<reference evidence="2" key="2">
    <citation type="submission" date="2022-01" db="EMBL/GenBank/DDBJ databases">
        <authorList>
            <person name="Yamashiro T."/>
            <person name="Shiraishi A."/>
            <person name="Satake H."/>
            <person name="Nakayama K."/>
        </authorList>
    </citation>
    <scope>NUCLEOTIDE SEQUENCE</scope>
</reference>
<reference evidence="2" key="1">
    <citation type="journal article" date="2022" name="Int. J. Mol. Sci.">
        <title>Draft Genome of Tanacetum Coccineum: Genomic Comparison of Closely Related Tanacetum-Family Plants.</title>
        <authorList>
            <person name="Yamashiro T."/>
            <person name="Shiraishi A."/>
            <person name="Nakayama K."/>
            <person name="Satake H."/>
        </authorList>
    </citation>
    <scope>NUCLEOTIDE SEQUENCE</scope>
</reference>
<organism evidence="2 3">
    <name type="scientific">Tanacetum coccineum</name>
    <dbReference type="NCBI Taxonomy" id="301880"/>
    <lineage>
        <taxon>Eukaryota</taxon>
        <taxon>Viridiplantae</taxon>
        <taxon>Streptophyta</taxon>
        <taxon>Embryophyta</taxon>
        <taxon>Tracheophyta</taxon>
        <taxon>Spermatophyta</taxon>
        <taxon>Magnoliopsida</taxon>
        <taxon>eudicotyledons</taxon>
        <taxon>Gunneridae</taxon>
        <taxon>Pentapetalae</taxon>
        <taxon>asterids</taxon>
        <taxon>campanulids</taxon>
        <taxon>Asterales</taxon>
        <taxon>Asteraceae</taxon>
        <taxon>Asteroideae</taxon>
        <taxon>Anthemideae</taxon>
        <taxon>Anthemidinae</taxon>
        <taxon>Tanacetum</taxon>
    </lineage>
</organism>
<dbReference type="EMBL" id="BQNB010018148">
    <property type="protein sequence ID" value="GJT71201.1"/>
    <property type="molecule type" value="Genomic_DNA"/>
</dbReference>
<name>A0ABQ5G6X7_9ASTR</name>
<feature type="region of interest" description="Disordered" evidence="1">
    <location>
        <begin position="116"/>
        <end position="160"/>
    </location>
</feature>
<keyword evidence="3" id="KW-1185">Reference proteome</keyword>
<evidence type="ECO:0000313" key="2">
    <source>
        <dbReference type="EMBL" id="GJT71201.1"/>
    </source>
</evidence>
<evidence type="ECO:0000256" key="1">
    <source>
        <dbReference type="SAM" id="MobiDB-lite"/>
    </source>
</evidence>
<protein>
    <submittedName>
        <fullName evidence="2">Uncharacterized protein</fullName>
    </submittedName>
</protein>
<feature type="compositionally biased region" description="Polar residues" evidence="1">
    <location>
        <begin position="145"/>
        <end position="160"/>
    </location>
</feature>
<comment type="caution">
    <text evidence="2">The sequence shown here is derived from an EMBL/GenBank/DDBJ whole genome shotgun (WGS) entry which is preliminary data.</text>
</comment>